<protein>
    <submittedName>
        <fullName evidence="1">Uncharacterized protein</fullName>
    </submittedName>
</protein>
<dbReference type="AlphaFoldDB" id="A0A655BYV9"/>
<evidence type="ECO:0000313" key="1">
    <source>
        <dbReference type="EMBL" id="CNT85579.1"/>
    </source>
</evidence>
<organism evidence="1 2">
    <name type="scientific">Salmonella enterica subsp. enterica serovar Bovismorbificans</name>
    <dbReference type="NCBI Taxonomy" id="58097"/>
    <lineage>
        <taxon>Bacteria</taxon>
        <taxon>Pseudomonadati</taxon>
        <taxon>Pseudomonadota</taxon>
        <taxon>Gammaproteobacteria</taxon>
        <taxon>Enterobacterales</taxon>
        <taxon>Enterobacteriaceae</taxon>
        <taxon>Salmonella</taxon>
    </lineage>
</organism>
<evidence type="ECO:0000313" key="2">
    <source>
        <dbReference type="Proteomes" id="UP000042394"/>
    </source>
</evidence>
<dbReference type="EMBL" id="CQPD01000009">
    <property type="protein sequence ID" value="CNT85579.1"/>
    <property type="molecule type" value="Genomic_DNA"/>
</dbReference>
<proteinExistence type="predicted"/>
<sequence length="77" mass="8754">MHLRILNGDKFLNFVLIDLLHLHRSGHHLLNGRLTIMALNILQNTESGLQVLLARFTDLGNDFLRSRIVTIAGKLIQ</sequence>
<accession>A0A655BYV9</accession>
<gene>
    <name evidence="1" type="ORF">ERS008207_01162</name>
</gene>
<name>A0A655BYV9_SALET</name>
<dbReference type="Proteomes" id="UP000042394">
    <property type="component" value="Unassembled WGS sequence"/>
</dbReference>
<reference evidence="1 2" key="1">
    <citation type="submission" date="2015-03" db="EMBL/GenBank/DDBJ databases">
        <authorList>
            <consortium name="Pathogen Informatics"/>
        </authorList>
    </citation>
    <scope>NUCLEOTIDE SEQUENCE [LARGE SCALE GENOMIC DNA]</scope>
    <source>
        <strain evidence="1 2">D4891</strain>
    </source>
</reference>